<evidence type="ECO:0000313" key="3">
    <source>
        <dbReference type="Proteomes" id="UP000009227"/>
    </source>
</evidence>
<dbReference type="KEGG" id="mig:Metig_0690"/>
<name>F6BCM9_METIK</name>
<dbReference type="GeneID" id="10643530"/>
<sequence length="126" mass="14200">MNLKIFLFPILILGLSVPFSGCVEDSSVNNGGIGINEGRSDFNGTCVVEFYADWCIYCKKLEPVLDELEKEGIKVVRINVDENKELASKYGVRYLPTVFYVEDGKIVDKTIGYNPEEIKEKAKQLK</sequence>
<dbReference type="HOGENOM" id="CLU_090389_10_4_2"/>
<dbReference type="STRING" id="880724.Metig_0690"/>
<organism evidence="3">
    <name type="scientific">Methanotorris igneus (strain DSM 5666 / JCM 11834 / Kol 5)</name>
    <dbReference type="NCBI Taxonomy" id="880724"/>
    <lineage>
        <taxon>Archaea</taxon>
        <taxon>Methanobacteriati</taxon>
        <taxon>Methanobacteriota</taxon>
        <taxon>Methanomada group</taxon>
        <taxon>Methanococci</taxon>
        <taxon>Methanococcales</taxon>
        <taxon>Methanocaldococcaceae</taxon>
        <taxon>Methanotorris</taxon>
    </lineage>
</organism>
<dbReference type="InterPro" id="IPR036249">
    <property type="entry name" value="Thioredoxin-like_sf"/>
</dbReference>
<dbReference type="PANTHER" id="PTHR45663">
    <property type="entry name" value="GEO12009P1"/>
    <property type="match status" value="1"/>
</dbReference>
<dbReference type="InterPro" id="IPR013766">
    <property type="entry name" value="Thioredoxin_domain"/>
</dbReference>
<dbReference type="PROSITE" id="PS51352">
    <property type="entry name" value="THIOREDOXIN_2"/>
    <property type="match status" value="1"/>
</dbReference>
<dbReference type="RefSeq" id="WP_013798843.1">
    <property type="nucleotide sequence ID" value="NC_015562.1"/>
</dbReference>
<keyword evidence="3" id="KW-1185">Reference proteome</keyword>
<reference evidence="2 3" key="1">
    <citation type="submission" date="2011-05" db="EMBL/GenBank/DDBJ databases">
        <title>Complete sequence of Methanotorris igneus Kol 5.</title>
        <authorList>
            <consortium name="US DOE Joint Genome Institute"/>
            <person name="Lucas S."/>
            <person name="Han J."/>
            <person name="Lapidus A."/>
            <person name="Cheng J.-F."/>
            <person name="Goodwin L."/>
            <person name="Pitluck S."/>
            <person name="Peters L."/>
            <person name="Mikhailova N."/>
            <person name="Chertkov O."/>
            <person name="Han C."/>
            <person name="Tapia R."/>
            <person name="Land M."/>
            <person name="Hauser L."/>
            <person name="Kyrpides N."/>
            <person name="Ivanova N."/>
            <person name="Pagani I."/>
            <person name="Sieprawska-Lupa M."/>
            <person name="Whitman W."/>
            <person name="Woyke T."/>
        </authorList>
    </citation>
    <scope>NUCLEOTIDE SEQUENCE [LARGE SCALE GENOMIC DNA]</scope>
    <source>
        <strain evidence="3">DSM 5666 / JCM 11834 / Kol 5</strain>
    </source>
</reference>
<dbReference type="Gene3D" id="3.40.30.10">
    <property type="entry name" value="Glutaredoxin"/>
    <property type="match status" value="1"/>
</dbReference>
<dbReference type="PANTHER" id="PTHR45663:SF11">
    <property type="entry name" value="GEO12009P1"/>
    <property type="match status" value="1"/>
</dbReference>
<dbReference type="EMBL" id="CP002737">
    <property type="protein sequence ID" value="AEF96240.1"/>
    <property type="molecule type" value="Genomic_DNA"/>
</dbReference>
<proteinExistence type="predicted"/>
<evidence type="ECO:0000313" key="2">
    <source>
        <dbReference type="EMBL" id="AEF96240.1"/>
    </source>
</evidence>
<dbReference type="OrthoDB" id="35385at2157"/>
<gene>
    <name evidence="2" type="ordered locus">Metig_0690</name>
</gene>
<protein>
    <submittedName>
        <fullName evidence="2">Thioredoxin domain-containing protein</fullName>
    </submittedName>
</protein>
<feature type="domain" description="Thioredoxin" evidence="1">
    <location>
        <begin position="11"/>
        <end position="126"/>
    </location>
</feature>
<dbReference type="SUPFAM" id="SSF52833">
    <property type="entry name" value="Thioredoxin-like"/>
    <property type="match status" value="1"/>
</dbReference>
<dbReference type="GO" id="GO:0005737">
    <property type="term" value="C:cytoplasm"/>
    <property type="evidence" value="ECO:0007669"/>
    <property type="project" value="TreeGrafter"/>
</dbReference>
<dbReference type="AlphaFoldDB" id="F6BCM9"/>
<accession>F6BCM9</accession>
<evidence type="ECO:0000259" key="1">
    <source>
        <dbReference type="PROSITE" id="PS51352"/>
    </source>
</evidence>
<dbReference type="Pfam" id="PF00085">
    <property type="entry name" value="Thioredoxin"/>
    <property type="match status" value="1"/>
</dbReference>
<dbReference type="GO" id="GO:0015035">
    <property type="term" value="F:protein-disulfide reductase activity"/>
    <property type="evidence" value="ECO:0007669"/>
    <property type="project" value="TreeGrafter"/>
</dbReference>
<dbReference type="CDD" id="cd02947">
    <property type="entry name" value="TRX_family"/>
    <property type="match status" value="1"/>
</dbReference>
<dbReference type="Proteomes" id="UP000009227">
    <property type="component" value="Chromosome"/>
</dbReference>